<dbReference type="EMBL" id="OU015567">
    <property type="protein sequence ID" value="CAG5113928.1"/>
    <property type="molecule type" value="Genomic_DNA"/>
</dbReference>
<gene>
    <name evidence="2" type="ORF">OKIOD_LOCUS16783</name>
</gene>
<protein>
    <submittedName>
        <fullName evidence="2">Oidioi.mRNA.OKI2018_I69.chr2.g8018.t1.cds</fullName>
    </submittedName>
</protein>
<proteinExistence type="predicted"/>
<evidence type="ECO:0000256" key="1">
    <source>
        <dbReference type="SAM" id="Phobius"/>
    </source>
</evidence>
<feature type="transmembrane region" description="Helical" evidence="1">
    <location>
        <begin position="43"/>
        <end position="69"/>
    </location>
</feature>
<keyword evidence="3" id="KW-1185">Reference proteome</keyword>
<keyword evidence="1" id="KW-0472">Membrane</keyword>
<feature type="transmembrane region" description="Helical" evidence="1">
    <location>
        <begin position="126"/>
        <end position="154"/>
    </location>
</feature>
<accession>A0ABN7T8G4</accession>
<dbReference type="PANTHER" id="PTHR20952:SF0">
    <property type="entry name" value="ADP-RIBOSYLATION FACTOR-LIKE PROTEIN 6-INTERACTING PROTEIN 1"/>
    <property type="match status" value="1"/>
</dbReference>
<organism evidence="2 3">
    <name type="scientific">Oikopleura dioica</name>
    <name type="common">Tunicate</name>
    <dbReference type="NCBI Taxonomy" id="34765"/>
    <lineage>
        <taxon>Eukaryota</taxon>
        <taxon>Metazoa</taxon>
        <taxon>Chordata</taxon>
        <taxon>Tunicata</taxon>
        <taxon>Appendicularia</taxon>
        <taxon>Copelata</taxon>
        <taxon>Oikopleuridae</taxon>
        <taxon>Oikopleura</taxon>
    </lineage>
</organism>
<evidence type="ECO:0000313" key="3">
    <source>
        <dbReference type="Proteomes" id="UP001158576"/>
    </source>
</evidence>
<dbReference type="Proteomes" id="UP001158576">
    <property type="component" value="Chromosome 2"/>
</dbReference>
<reference evidence="2 3" key="1">
    <citation type="submission" date="2021-04" db="EMBL/GenBank/DDBJ databases">
        <authorList>
            <person name="Bliznina A."/>
        </authorList>
    </citation>
    <scope>NUCLEOTIDE SEQUENCE [LARGE SCALE GENOMIC DNA]</scope>
</reference>
<sequence>MNTMTELEKSWSEYKYVVVHADALINTPDVIKTTGTHAAIYSVIYAILLLCKPSVLTLVSIFLAFGLVIDTFISTFNQKVFAGKPLSENQEGRFSEICSNLSGCTSCLSSTIQCLQKQRADTPIKFLSYALPILAATAYLGRKCSIISLIWIALMIKCTLRIPEVQQKVNMVKDKVSGMLQKKQK</sequence>
<dbReference type="PANTHER" id="PTHR20952">
    <property type="entry name" value="ADP-RIBOSYLATION-LIKE FACTOR 6-INTERACTING PROTEIN"/>
    <property type="match status" value="1"/>
</dbReference>
<name>A0ABN7T8G4_OIKDI</name>
<evidence type="ECO:0000313" key="2">
    <source>
        <dbReference type="EMBL" id="CAG5113928.1"/>
    </source>
</evidence>
<dbReference type="InterPro" id="IPR052114">
    <property type="entry name" value="ER_autophagy_membrane_reg"/>
</dbReference>
<keyword evidence="1" id="KW-1133">Transmembrane helix</keyword>
<keyword evidence="1" id="KW-0812">Transmembrane</keyword>